<sequence>MTDNQQVRHFRQILIWPLQLMPLDESGVLGQQWRLMLSAVEQGSPWRLRPSEFEPGAFQERHYREFITFLPYVQRFLYGEGQTEASDVASYGKSPLHVFRRDDVKSVRLTFRDGAEVDLAIAHIDLYFFFDIDVVILALEVMGDNLPLPRVQDILFRFGRSFPAQWDEEGGPASCLAGVAWCDAQGRVLAVSDYGDRGAYLGHLAEYRSPRLASHWAWLLEPMVPHHSSASGGVRYRQVEYHRMPLLAYLALDDPLSLSEADFYRLGMVTRPDDGEALPGRLVRDFIAQSCYDRYWSPEQGVPSASTRIMCNGQALVVVGDRRHPFFCDAQTGVLGQFRHQQFLLALIAHFHKAALLTFSDRMAVALARLNIADVHSVRTFKRDIRIQLEVFLRFTQRYWFREVSNQAVAAQLFDMLRRHLGTAELYQEVQDSVKSMSQYLENDDLRRQADTVVKLTVVTILSLVGSTVTGFLGMNLFDLTHESTAAKVGYFLLVLLPALGLTLYTLMKARPLSEFIERMADQRTDWRGRLAAFIHIWRRRRS</sequence>
<protein>
    <recommendedName>
        <fullName evidence="8">CorA-like Mg2+ transporter protein</fullName>
    </recommendedName>
</protein>
<dbReference type="Gene3D" id="1.20.58.340">
    <property type="entry name" value="Magnesium transport protein CorA, transmembrane region"/>
    <property type="match status" value="1"/>
</dbReference>
<evidence type="ECO:0000256" key="3">
    <source>
        <dbReference type="ARBA" id="ARBA00022989"/>
    </source>
</evidence>
<evidence type="ECO:0008006" key="8">
    <source>
        <dbReference type="Google" id="ProtNLM"/>
    </source>
</evidence>
<feature type="transmembrane region" description="Helical" evidence="5">
    <location>
        <begin position="489"/>
        <end position="508"/>
    </location>
</feature>
<evidence type="ECO:0000256" key="1">
    <source>
        <dbReference type="ARBA" id="ARBA00004141"/>
    </source>
</evidence>
<reference evidence="6 7" key="1">
    <citation type="submission" date="2021-01" db="EMBL/GenBank/DDBJ databases">
        <title>Draft Genome Sequence and Polyhydroxyalkanoate Biosynthetic Potential of Jeongeupia naejangsanensis Type Strain DSM 24253.</title>
        <authorList>
            <person name="Turrini P."/>
            <person name="Artuso I."/>
            <person name="Lugli G.A."/>
            <person name="Frangipani E."/>
            <person name="Ventura M."/>
            <person name="Visca P."/>
        </authorList>
    </citation>
    <scope>NUCLEOTIDE SEQUENCE [LARGE SCALE GENOMIC DNA]</scope>
    <source>
        <strain evidence="6 7">DSM 24253</strain>
    </source>
</reference>
<keyword evidence="7" id="KW-1185">Reference proteome</keyword>
<organism evidence="6 7">
    <name type="scientific">Jeongeupia naejangsanensis</name>
    <dbReference type="NCBI Taxonomy" id="613195"/>
    <lineage>
        <taxon>Bacteria</taxon>
        <taxon>Pseudomonadati</taxon>
        <taxon>Pseudomonadota</taxon>
        <taxon>Betaproteobacteria</taxon>
        <taxon>Neisseriales</taxon>
        <taxon>Chitinibacteraceae</taxon>
        <taxon>Jeongeupia</taxon>
    </lineage>
</organism>
<dbReference type="Proteomes" id="UP000809431">
    <property type="component" value="Unassembled WGS sequence"/>
</dbReference>
<evidence type="ECO:0000256" key="5">
    <source>
        <dbReference type="SAM" id="Phobius"/>
    </source>
</evidence>
<dbReference type="SUPFAM" id="SSF144083">
    <property type="entry name" value="Magnesium transport protein CorA, transmembrane region"/>
    <property type="match status" value="1"/>
</dbReference>
<dbReference type="InterPro" id="IPR045863">
    <property type="entry name" value="CorA_TM1_TM2"/>
</dbReference>
<dbReference type="EMBL" id="JAESND010000002">
    <property type="protein sequence ID" value="MBM3115545.1"/>
    <property type="molecule type" value="Genomic_DNA"/>
</dbReference>
<comment type="subcellular location">
    <subcellularLocation>
        <location evidence="1">Membrane</location>
        <topology evidence="1">Multi-pass membrane protein</topology>
    </subcellularLocation>
</comment>
<feature type="transmembrane region" description="Helical" evidence="5">
    <location>
        <begin position="456"/>
        <end position="477"/>
    </location>
</feature>
<name>A0ABS2BIW4_9NEIS</name>
<keyword evidence="4 5" id="KW-0472">Membrane</keyword>
<gene>
    <name evidence="6" type="ORF">JMJ54_06880</name>
</gene>
<evidence type="ECO:0000313" key="7">
    <source>
        <dbReference type="Proteomes" id="UP000809431"/>
    </source>
</evidence>
<keyword evidence="3 5" id="KW-1133">Transmembrane helix</keyword>
<proteinExistence type="predicted"/>
<comment type="caution">
    <text evidence="6">The sequence shown here is derived from an EMBL/GenBank/DDBJ whole genome shotgun (WGS) entry which is preliminary data.</text>
</comment>
<accession>A0ABS2BIW4</accession>
<evidence type="ECO:0000313" key="6">
    <source>
        <dbReference type="EMBL" id="MBM3115545.1"/>
    </source>
</evidence>
<keyword evidence="2 5" id="KW-0812">Transmembrane</keyword>
<evidence type="ECO:0000256" key="4">
    <source>
        <dbReference type="ARBA" id="ARBA00023136"/>
    </source>
</evidence>
<evidence type="ECO:0000256" key="2">
    <source>
        <dbReference type="ARBA" id="ARBA00022692"/>
    </source>
</evidence>
<dbReference type="RefSeq" id="WP_203537203.1">
    <property type="nucleotide sequence ID" value="NZ_JAESND010000002.1"/>
</dbReference>